<reference evidence="6" key="1">
    <citation type="submission" date="2025-08" db="UniProtKB">
        <authorList>
            <consortium name="RefSeq"/>
        </authorList>
    </citation>
    <scope>IDENTIFICATION</scope>
</reference>
<keyword evidence="3" id="KW-0732">Signal</keyword>
<name>A0ABM1VRX9_APLCA</name>
<dbReference type="InterPro" id="IPR038765">
    <property type="entry name" value="Papain-like_cys_pep_sf"/>
</dbReference>
<protein>
    <submittedName>
        <fullName evidence="6">Digestive cysteine proteinase 1-like</fullName>
    </submittedName>
</protein>
<dbReference type="InterPro" id="IPR025661">
    <property type="entry name" value="Pept_asp_AS"/>
</dbReference>
<gene>
    <name evidence="6" type="primary">LOC118477548</name>
</gene>
<dbReference type="CDD" id="cd02248">
    <property type="entry name" value="Peptidase_C1A"/>
    <property type="match status" value="1"/>
</dbReference>
<proteinExistence type="inferred from homology"/>
<feature type="domain" description="Peptidase C1A papain C-terminal" evidence="4">
    <location>
        <begin position="35"/>
        <end position="223"/>
    </location>
</feature>
<dbReference type="PANTHER" id="PTHR12411">
    <property type="entry name" value="CYSTEINE PROTEASE FAMILY C1-RELATED"/>
    <property type="match status" value="1"/>
</dbReference>
<organism evidence="5 6">
    <name type="scientific">Aplysia californica</name>
    <name type="common">California sea hare</name>
    <dbReference type="NCBI Taxonomy" id="6500"/>
    <lineage>
        <taxon>Eukaryota</taxon>
        <taxon>Metazoa</taxon>
        <taxon>Spiralia</taxon>
        <taxon>Lophotrochozoa</taxon>
        <taxon>Mollusca</taxon>
        <taxon>Gastropoda</taxon>
        <taxon>Heterobranchia</taxon>
        <taxon>Euthyneura</taxon>
        <taxon>Tectipleura</taxon>
        <taxon>Aplysiida</taxon>
        <taxon>Aplysioidea</taxon>
        <taxon>Aplysiidae</taxon>
        <taxon>Aplysia</taxon>
    </lineage>
</organism>
<dbReference type="PROSITE" id="PS00640">
    <property type="entry name" value="THIOL_PROTEASE_ASN"/>
    <property type="match status" value="1"/>
</dbReference>
<evidence type="ECO:0000256" key="1">
    <source>
        <dbReference type="ARBA" id="ARBA00008455"/>
    </source>
</evidence>
<accession>A0ABM1VRX9</accession>
<feature type="signal peptide" evidence="3">
    <location>
        <begin position="1"/>
        <end position="22"/>
    </location>
</feature>
<dbReference type="PROSITE" id="PS00639">
    <property type="entry name" value="THIOL_PROTEASE_HIS"/>
    <property type="match status" value="1"/>
</dbReference>
<comment type="similarity">
    <text evidence="1">Belongs to the peptidase C1 family.</text>
</comment>
<dbReference type="InterPro" id="IPR025660">
    <property type="entry name" value="Pept_his_AS"/>
</dbReference>
<evidence type="ECO:0000259" key="4">
    <source>
        <dbReference type="SMART" id="SM00645"/>
    </source>
</evidence>
<dbReference type="RefSeq" id="XP_035825171.1">
    <property type="nucleotide sequence ID" value="XM_035969278.1"/>
</dbReference>
<dbReference type="SUPFAM" id="SSF54001">
    <property type="entry name" value="Cysteine proteinases"/>
    <property type="match status" value="1"/>
</dbReference>
<dbReference type="Gene3D" id="3.90.70.10">
    <property type="entry name" value="Cysteine proteinases"/>
    <property type="match status" value="1"/>
</dbReference>
<sequence>MVIMVVMIKLAIFALSVAVASANTDANWLIFKAKYNKEYSCRLEKQSSVTVSIKSSFLEEGQVVGSVGNYGCGGGFEVRAFQYVIDNKGIDTEESYPYKPEDRPCHFKRAGVGATAQAYVNVTSGSEDALQKAVAEVGPISVAIDASHPSFQQYSGGVYDELGCSTTDLDHAVLAVGYGTQDGKDYWIVKNSWTTSWGMDGYILMSRNKDNQCGIATDANYPTGVN</sequence>
<keyword evidence="5" id="KW-1185">Reference proteome</keyword>
<dbReference type="SMART" id="SM00645">
    <property type="entry name" value="Pept_C1"/>
    <property type="match status" value="1"/>
</dbReference>
<evidence type="ECO:0000256" key="3">
    <source>
        <dbReference type="SAM" id="SignalP"/>
    </source>
</evidence>
<dbReference type="Proteomes" id="UP000694888">
    <property type="component" value="Unplaced"/>
</dbReference>
<evidence type="ECO:0000313" key="5">
    <source>
        <dbReference type="Proteomes" id="UP000694888"/>
    </source>
</evidence>
<evidence type="ECO:0000256" key="2">
    <source>
        <dbReference type="ARBA" id="ARBA00023157"/>
    </source>
</evidence>
<dbReference type="InterPro" id="IPR039417">
    <property type="entry name" value="Peptidase_C1A_papain-like"/>
</dbReference>
<dbReference type="GeneID" id="118477548"/>
<feature type="chain" id="PRO_5045389332" evidence="3">
    <location>
        <begin position="23"/>
        <end position="226"/>
    </location>
</feature>
<dbReference type="InterPro" id="IPR000668">
    <property type="entry name" value="Peptidase_C1A_C"/>
</dbReference>
<dbReference type="Pfam" id="PF00112">
    <property type="entry name" value="Peptidase_C1"/>
    <property type="match status" value="1"/>
</dbReference>
<keyword evidence="2" id="KW-1015">Disulfide bond</keyword>
<evidence type="ECO:0000313" key="6">
    <source>
        <dbReference type="RefSeq" id="XP_035825171.1"/>
    </source>
</evidence>
<dbReference type="InterPro" id="IPR013128">
    <property type="entry name" value="Peptidase_C1A"/>
</dbReference>